<protein>
    <recommendedName>
        <fullName evidence="4">Esterase</fullName>
    </recommendedName>
</protein>
<keyword evidence="1" id="KW-0732">Signal</keyword>
<dbReference type="Gene3D" id="3.40.50.1820">
    <property type="entry name" value="alpha/beta hydrolase"/>
    <property type="match status" value="1"/>
</dbReference>
<accession>A4CIR1</accession>
<dbReference type="eggNOG" id="COG2382">
    <property type="taxonomic scope" value="Bacteria"/>
</dbReference>
<dbReference type="EMBL" id="CP001712">
    <property type="protein sequence ID" value="EAR16819.1"/>
    <property type="molecule type" value="Genomic_DNA"/>
</dbReference>
<dbReference type="Pfam" id="PF00756">
    <property type="entry name" value="Esterase"/>
    <property type="match status" value="1"/>
</dbReference>
<dbReference type="InterPro" id="IPR011990">
    <property type="entry name" value="TPR-like_helical_dom_sf"/>
</dbReference>
<dbReference type="SUPFAM" id="SSF53474">
    <property type="entry name" value="alpha/beta-Hydrolases"/>
    <property type="match status" value="1"/>
</dbReference>
<organism evidence="2 3">
    <name type="scientific">Robiginitalea biformata (strain ATCC BAA-864 / DSM 15991 / KCTC 12146 / HTCC2501)</name>
    <dbReference type="NCBI Taxonomy" id="313596"/>
    <lineage>
        <taxon>Bacteria</taxon>
        <taxon>Pseudomonadati</taxon>
        <taxon>Bacteroidota</taxon>
        <taxon>Flavobacteriia</taxon>
        <taxon>Flavobacteriales</taxon>
        <taxon>Flavobacteriaceae</taxon>
        <taxon>Robiginitalea</taxon>
    </lineage>
</organism>
<evidence type="ECO:0000313" key="3">
    <source>
        <dbReference type="Proteomes" id="UP000009049"/>
    </source>
</evidence>
<keyword evidence="3" id="KW-1185">Reference proteome</keyword>
<evidence type="ECO:0008006" key="4">
    <source>
        <dbReference type="Google" id="ProtNLM"/>
    </source>
</evidence>
<proteinExistence type="predicted"/>
<dbReference type="AlphaFoldDB" id="A4CIR1"/>
<dbReference type="Proteomes" id="UP000009049">
    <property type="component" value="Chromosome"/>
</dbReference>
<evidence type="ECO:0000256" key="1">
    <source>
        <dbReference type="SAM" id="SignalP"/>
    </source>
</evidence>
<evidence type="ECO:0000313" key="2">
    <source>
        <dbReference type="EMBL" id="EAR16819.1"/>
    </source>
</evidence>
<dbReference type="STRING" id="313596.RB2501_07955"/>
<dbReference type="RefSeq" id="WP_015753575.1">
    <property type="nucleotide sequence ID" value="NC_013222.1"/>
</dbReference>
<gene>
    <name evidence="2" type="ordered locus">RB2501_07955</name>
</gene>
<dbReference type="Gene3D" id="1.25.40.10">
    <property type="entry name" value="Tetratricopeptide repeat domain"/>
    <property type="match status" value="1"/>
</dbReference>
<dbReference type="HOGENOM" id="CLU_039834_0_1_10"/>
<reference evidence="2 3" key="1">
    <citation type="journal article" date="2009" name="J. Bacteriol.">
        <title>Complete genome sequence of Robiginitalea biformata HTCC2501.</title>
        <authorList>
            <person name="Oh H.M."/>
            <person name="Giovannoni S.J."/>
            <person name="Lee K."/>
            <person name="Ferriera S."/>
            <person name="Johnson J."/>
            <person name="Cho J.C."/>
        </authorList>
    </citation>
    <scope>NUCLEOTIDE SEQUENCE [LARGE SCALE GENOMIC DNA]</scope>
    <source>
        <strain evidence="3">ATCC BAA-864 / HTCC2501 / KCTC 12146</strain>
    </source>
</reference>
<feature type="chain" id="PRO_5002667574" description="Esterase" evidence="1">
    <location>
        <begin position="20"/>
        <end position="381"/>
    </location>
</feature>
<name>A4CIR1_ROBBH</name>
<dbReference type="InterPro" id="IPR000801">
    <property type="entry name" value="Esterase-like"/>
</dbReference>
<dbReference type="KEGG" id="rbi:RB2501_07955"/>
<dbReference type="OrthoDB" id="1142077at2"/>
<sequence>MKRLLLTLLAIATLAPCAAQVKKEIFESFKLQERRGVSYYIPEDYTPEKSYPLVIVLDAERLFDQVVATARYYSKYQGMPEALIVGIDQEDDDLRWYDCAFEETSGLPSEKGKLFYEFLGLEIIPYMNSAYNLAPFKMFVGYDITANFGNFYLFKEASLFDAYISISPLLAPEMESRVPARLSEIEQPIFYHLISEGISEGDNSAVDLLNSNMQQVQRDGLSYYYDKYDTADEVSIATYGIGKAWDRTFSIFRPISPKEYREQILASTDPVIDYLNNKYQTIEDLFGFRQPVALNDVLAVYAGIRKKQDYESLKPLSDICKEQFPQTMLGFYFEGEYYEQMGEPKKALRTFEKSFGMEEIDFLTKEMALEKMDALKADFGF</sequence>
<feature type="signal peptide" evidence="1">
    <location>
        <begin position="1"/>
        <end position="19"/>
    </location>
</feature>
<dbReference type="InterPro" id="IPR029058">
    <property type="entry name" value="AB_hydrolase_fold"/>
</dbReference>
<dbReference type="ESTHER" id="robbh-a4cir1">
    <property type="family name" value="A85-IroE-IroD-Fes-Yiel"/>
</dbReference>